<proteinExistence type="inferred from homology"/>
<comment type="subcellular location">
    <subcellularLocation>
        <location evidence="6">Cytoplasm</location>
    </subcellularLocation>
</comment>
<dbReference type="SUPFAM" id="SSF53067">
    <property type="entry name" value="Actin-like ATPase domain"/>
    <property type="match status" value="2"/>
</dbReference>
<dbReference type="GO" id="GO:0008776">
    <property type="term" value="F:acetate kinase activity"/>
    <property type="evidence" value="ECO:0007669"/>
    <property type="project" value="UniProtKB-UniRule"/>
</dbReference>
<keyword evidence="6" id="KW-0460">Magnesium</keyword>
<dbReference type="HAMAP" id="MF_00020">
    <property type="entry name" value="Acetate_kinase"/>
    <property type="match status" value="1"/>
</dbReference>
<comment type="subunit">
    <text evidence="6">Homodimer.</text>
</comment>
<dbReference type="PRINTS" id="PR00471">
    <property type="entry name" value="ACETATEKNASE"/>
</dbReference>
<name>C7NGZ7_KYTSD</name>
<feature type="active site" description="Proton donor/acceptor" evidence="6">
    <location>
        <position position="143"/>
    </location>
</feature>
<feature type="site" description="Transition state stabilizer" evidence="6">
    <location>
        <position position="175"/>
    </location>
</feature>
<feature type="binding site" evidence="6">
    <location>
        <begin position="203"/>
        <end position="207"/>
    </location>
    <ligand>
        <name>ATP</name>
        <dbReference type="ChEBI" id="CHEBI:30616"/>
    </ligand>
</feature>
<dbReference type="PROSITE" id="PS01076">
    <property type="entry name" value="ACETATE_KINASE_2"/>
    <property type="match status" value="1"/>
</dbReference>
<evidence type="ECO:0000256" key="6">
    <source>
        <dbReference type="HAMAP-Rule" id="MF_00020"/>
    </source>
</evidence>
<feature type="binding site" evidence="6">
    <location>
        <position position="86"/>
    </location>
    <ligand>
        <name>substrate</name>
    </ligand>
</feature>
<dbReference type="PANTHER" id="PTHR21060">
    <property type="entry name" value="ACETATE KINASE"/>
    <property type="match status" value="1"/>
</dbReference>
<dbReference type="eggNOG" id="COG0282">
    <property type="taxonomic scope" value="Bacteria"/>
</dbReference>
<dbReference type="GO" id="GO:0006083">
    <property type="term" value="P:acetate metabolic process"/>
    <property type="evidence" value="ECO:0007669"/>
    <property type="project" value="TreeGrafter"/>
</dbReference>
<feature type="binding site" evidence="6">
    <location>
        <position position="381"/>
    </location>
    <ligand>
        <name>Mg(2+)</name>
        <dbReference type="ChEBI" id="CHEBI:18420"/>
    </ligand>
</feature>
<dbReference type="InterPro" id="IPR043129">
    <property type="entry name" value="ATPase_NBD"/>
</dbReference>
<gene>
    <name evidence="6" type="primary">ackA</name>
    <name evidence="8" type="ordered locus">Ksed_11270</name>
</gene>
<evidence type="ECO:0000313" key="9">
    <source>
        <dbReference type="Proteomes" id="UP000006666"/>
    </source>
</evidence>
<keyword evidence="3 6" id="KW-0547">Nucleotide-binding</keyword>
<organism evidence="8 9">
    <name type="scientific">Kytococcus sedentarius (strain ATCC 14392 / DSM 20547 / JCM 11482 / CCUG 33030 / NBRC 15357 / NCTC 11040 / CCM 314 / 541)</name>
    <name type="common">Micrococcus sedentarius</name>
    <dbReference type="NCBI Taxonomy" id="478801"/>
    <lineage>
        <taxon>Bacteria</taxon>
        <taxon>Bacillati</taxon>
        <taxon>Actinomycetota</taxon>
        <taxon>Actinomycetes</taxon>
        <taxon>Micrococcales</taxon>
        <taxon>Kytococcaceae</taxon>
        <taxon>Kytococcus</taxon>
    </lineage>
</organism>
<accession>C7NGZ7</accession>
<protein>
    <recommendedName>
        <fullName evidence="6">Acetate kinase</fullName>
        <ecNumber evidence="6">2.7.2.1</ecNumber>
    </recommendedName>
    <alternativeName>
        <fullName evidence="6">Acetokinase</fullName>
    </alternativeName>
</protein>
<keyword evidence="4 6" id="KW-0418">Kinase</keyword>
<dbReference type="GO" id="GO:0005737">
    <property type="term" value="C:cytoplasm"/>
    <property type="evidence" value="ECO:0007669"/>
    <property type="project" value="UniProtKB-SubCell"/>
</dbReference>
<dbReference type="EC" id="2.7.2.1" evidence="6"/>
<dbReference type="NCBIfam" id="TIGR00016">
    <property type="entry name" value="ackA"/>
    <property type="match status" value="1"/>
</dbReference>
<dbReference type="RefSeq" id="WP_015779112.1">
    <property type="nucleotide sequence ID" value="NC_013169.1"/>
</dbReference>
<dbReference type="PROSITE" id="PS01075">
    <property type="entry name" value="ACETATE_KINASE_1"/>
    <property type="match status" value="1"/>
</dbReference>
<dbReference type="Proteomes" id="UP000006666">
    <property type="component" value="Chromosome"/>
</dbReference>
<dbReference type="InterPro" id="IPR000890">
    <property type="entry name" value="Aliphatic_acid_kin_short-chain"/>
</dbReference>
<dbReference type="KEGG" id="kse:Ksed_11270"/>
<keyword evidence="5 6" id="KW-0067">ATP-binding</keyword>
<feature type="binding site" evidence="6">
    <location>
        <begin position="276"/>
        <end position="278"/>
    </location>
    <ligand>
        <name>ATP</name>
        <dbReference type="ChEBI" id="CHEBI:30616"/>
    </ligand>
</feature>
<feature type="binding site" evidence="6">
    <location>
        <position position="7"/>
    </location>
    <ligand>
        <name>Mg(2+)</name>
        <dbReference type="ChEBI" id="CHEBI:18420"/>
    </ligand>
</feature>
<dbReference type="STRING" id="478801.Ksed_11270"/>
<dbReference type="PIRSF" id="PIRSF000722">
    <property type="entry name" value="Acetate_prop_kin"/>
    <property type="match status" value="1"/>
</dbReference>
<dbReference type="GO" id="GO:0000287">
    <property type="term" value="F:magnesium ion binding"/>
    <property type="evidence" value="ECO:0007669"/>
    <property type="project" value="UniProtKB-UniRule"/>
</dbReference>
<feature type="site" description="Transition state stabilizer" evidence="6">
    <location>
        <position position="236"/>
    </location>
</feature>
<dbReference type="HOGENOM" id="CLU_020352_0_1_11"/>
<keyword evidence="6" id="KW-0479">Metal-binding</keyword>
<evidence type="ECO:0000256" key="4">
    <source>
        <dbReference type="ARBA" id="ARBA00022777"/>
    </source>
</evidence>
<feature type="binding site" evidence="6">
    <location>
        <position position="14"/>
    </location>
    <ligand>
        <name>ATP</name>
        <dbReference type="ChEBI" id="CHEBI:30616"/>
    </ligand>
</feature>
<comment type="pathway">
    <text evidence="6">Metabolic intermediate biosynthesis; acetyl-CoA biosynthesis; acetyl-CoA from acetate: step 1/2.</text>
</comment>
<dbReference type="UniPathway" id="UPA00340">
    <property type="reaction ID" value="UER00458"/>
</dbReference>
<dbReference type="AlphaFoldDB" id="C7NGZ7"/>
<dbReference type="EMBL" id="CP001686">
    <property type="protein sequence ID" value="ACV06167.1"/>
    <property type="molecule type" value="Genomic_DNA"/>
</dbReference>
<dbReference type="Gene3D" id="3.30.420.40">
    <property type="match status" value="2"/>
</dbReference>
<evidence type="ECO:0000256" key="5">
    <source>
        <dbReference type="ARBA" id="ARBA00022840"/>
    </source>
</evidence>
<evidence type="ECO:0000256" key="1">
    <source>
        <dbReference type="ARBA" id="ARBA00008748"/>
    </source>
</evidence>
<evidence type="ECO:0000256" key="2">
    <source>
        <dbReference type="ARBA" id="ARBA00022679"/>
    </source>
</evidence>
<comment type="function">
    <text evidence="6">Catalyzes the formation of acetyl phosphate from acetate and ATP. Can also catalyze the reverse reaction.</text>
</comment>
<comment type="similarity">
    <text evidence="1 6 7">Belongs to the acetokinase family.</text>
</comment>
<keyword evidence="2 6" id="KW-0808">Transferase</keyword>
<evidence type="ECO:0000313" key="8">
    <source>
        <dbReference type="EMBL" id="ACV06167.1"/>
    </source>
</evidence>
<feature type="binding site" evidence="6">
    <location>
        <begin position="324"/>
        <end position="328"/>
    </location>
    <ligand>
        <name>ATP</name>
        <dbReference type="ChEBI" id="CHEBI:30616"/>
    </ligand>
</feature>
<comment type="cofactor">
    <cofactor evidence="6">
        <name>Mg(2+)</name>
        <dbReference type="ChEBI" id="CHEBI:18420"/>
    </cofactor>
    <cofactor evidence="6">
        <name>Mn(2+)</name>
        <dbReference type="ChEBI" id="CHEBI:29035"/>
    </cofactor>
    <text evidence="6">Mg(2+). Can also accept Mn(2+).</text>
</comment>
<dbReference type="CDD" id="cd24010">
    <property type="entry name" value="ASKHA_NBD_AcK_PK"/>
    <property type="match status" value="1"/>
</dbReference>
<dbReference type="PANTHER" id="PTHR21060:SF15">
    <property type="entry name" value="ACETATE KINASE-RELATED"/>
    <property type="match status" value="1"/>
</dbReference>
<comment type="catalytic activity">
    <reaction evidence="6">
        <text>acetate + ATP = acetyl phosphate + ADP</text>
        <dbReference type="Rhea" id="RHEA:11352"/>
        <dbReference type="ChEBI" id="CHEBI:22191"/>
        <dbReference type="ChEBI" id="CHEBI:30089"/>
        <dbReference type="ChEBI" id="CHEBI:30616"/>
        <dbReference type="ChEBI" id="CHEBI:456216"/>
        <dbReference type="EC" id="2.7.2.1"/>
    </reaction>
</comment>
<sequence>MSALVINAGSSSVKFQVVDPATGAVRAKGLAERIGETEGAATIEQEGQGEQSTSQPFADHRAALAWVLDQLGGAGLLADVEVVGHRTVHGGRRFDRPVVLDDETLAVLRELSPLAPLHNPANIEGIEAAREQLPEVPHVSVFDTGFFAELPPEVRTYAIDTEVAQEYAVQRYGFHGASHAYVSQRAAEDLGRDPAELKVIVLHLGNGASAAAVDGGRPVDCSMGMTPLEGLVMGTRPGDIDPGVLLHLLRHGLDADELDDLLNRRSGLKGLTGTNDMREVRAAATAGDERARLALDVSIHRIVRYVGAFHAVMGGLDALVFTAGVGENNVELRAEVCERLAVLGIRLDAGRNTSVPRGRPGSTVVSGDDSQVAVLVTPTNEELYIARAAAATVTP</sequence>
<dbReference type="Pfam" id="PF00871">
    <property type="entry name" value="Acetate_kinase"/>
    <property type="match status" value="1"/>
</dbReference>
<keyword evidence="9" id="KW-1185">Reference proteome</keyword>
<evidence type="ECO:0000256" key="7">
    <source>
        <dbReference type="RuleBase" id="RU003835"/>
    </source>
</evidence>
<reference evidence="8 9" key="1">
    <citation type="journal article" date="2009" name="Stand. Genomic Sci.">
        <title>Complete genome sequence of Kytococcus sedentarius type strain (541).</title>
        <authorList>
            <person name="Sims D."/>
            <person name="Brettin T."/>
            <person name="Detter J.C."/>
            <person name="Han C."/>
            <person name="Lapidus A."/>
            <person name="Copeland A."/>
            <person name="Glavina Del Rio T."/>
            <person name="Nolan M."/>
            <person name="Chen F."/>
            <person name="Lucas S."/>
            <person name="Tice H."/>
            <person name="Cheng J.F."/>
            <person name="Bruce D."/>
            <person name="Goodwin L."/>
            <person name="Pitluck S."/>
            <person name="Ovchinnikova G."/>
            <person name="Pati A."/>
            <person name="Ivanova N."/>
            <person name="Mavrommatis K."/>
            <person name="Chen A."/>
            <person name="Palaniappan K."/>
            <person name="D'haeseleer P."/>
            <person name="Chain P."/>
            <person name="Bristow J."/>
            <person name="Eisen J.A."/>
            <person name="Markowitz V."/>
            <person name="Hugenholtz P."/>
            <person name="Schneider S."/>
            <person name="Goker M."/>
            <person name="Pukall R."/>
            <person name="Kyrpides N.C."/>
            <person name="Klenk H.P."/>
        </authorList>
    </citation>
    <scope>NUCLEOTIDE SEQUENCE [LARGE SCALE GENOMIC DNA]</scope>
    <source>
        <strain evidence="9">ATCC 14392 / DSM 20547 / JCM 11482 / CCUG 33030 / NBRC 15357 / NCTC 11040 / CCM 314 / 541</strain>
    </source>
</reference>
<dbReference type="InterPro" id="IPR023865">
    <property type="entry name" value="Aliphatic_acid_kinase_CS"/>
</dbReference>
<dbReference type="InterPro" id="IPR004372">
    <property type="entry name" value="Ac/propionate_kinase"/>
</dbReference>
<dbReference type="GO" id="GO:0005524">
    <property type="term" value="F:ATP binding"/>
    <property type="evidence" value="ECO:0007669"/>
    <property type="project" value="UniProtKB-KW"/>
</dbReference>
<dbReference type="GO" id="GO:0006085">
    <property type="term" value="P:acetyl-CoA biosynthetic process"/>
    <property type="evidence" value="ECO:0007669"/>
    <property type="project" value="UniProtKB-UniRule"/>
</dbReference>
<keyword evidence="6" id="KW-0963">Cytoplasm</keyword>
<evidence type="ECO:0000256" key="3">
    <source>
        <dbReference type="ARBA" id="ARBA00022741"/>
    </source>
</evidence>